<accession>A0ACC0W908</accession>
<evidence type="ECO:0000313" key="2">
    <source>
        <dbReference type="Proteomes" id="UP001163321"/>
    </source>
</evidence>
<name>A0ACC0W908_9STRA</name>
<gene>
    <name evidence="1" type="ORF">PsorP6_008161</name>
</gene>
<dbReference type="Proteomes" id="UP001163321">
    <property type="component" value="Chromosome 3"/>
</dbReference>
<organism evidence="1 2">
    <name type="scientific">Peronosclerospora sorghi</name>
    <dbReference type="NCBI Taxonomy" id="230839"/>
    <lineage>
        <taxon>Eukaryota</taxon>
        <taxon>Sar</taxon>
        <taxon>Stramenopiles</taxon>
        <taxon>Oomycota</taxon>
        <taxon>Peronosporomycetes</taxon>
        <taxon>Peronosporales</taxon>
        <taxon>Peronosporaceae</taxon>
        <taxon>Peronosclerospora</taxon>
    </lineage>
</organism>
<proteinExistence type="predicted"/>
<protein>
    <submittedName>
        <fullName evidence="1">Uncharacterized protein</fullName>
    </submittedName>
</protein>
<sequence>MHFGAALLSLTAFGYACHSAQAAPEALSEATFDHRTSAGVWFIKFFAPWCSHCKKLASTIDELSEAEGLEDANVHVANVDCTTERSLCERFSVGSYPTLKVAADGKSYDYNGRRDVPTAAAEQLENERKSAVVQLTTLSFEEEVLTSKDPWLIKFYAPWCGHCKRLAPTWNKLSRTLKENGDTTNIAKVDCTVHRRVCSRFGVNGYPTIFYINDGQVYRYKGGRSLPAFLDFVESGWKAAEPTGPIPEEGFFSKIVDTVIEWSAEHTVLAVLAGVLMIAIVVSILVALQDYWLGADDVSQYKKTLNKMEGEKEEDGKEDELPPPTPSANEAKTSVQKAKDE</sequence>
<keyword evidence="2" id="KW-1185">Reference proteome</keyword>
<dbReference type="EMBL" id="CM047582">
    <property type="protein sequence ID" value="KAI9915308.1"/>
    <property type="molecule type" value="Genomic_DNA"/>
</dbReference>
<evidence type="ECO:0000313" key="1">
    <source>
        <dbReference type="EMBL" id="KAI9915308.1"/>
    </source>
</evidence>
<reference evidence="1 2" key="1">
    <citation type="journal article" date="2022" name="bioRxiv">
        <title>The genome of the oomycete Peronosclerospora sorghi, a cosmopolitan pathogen of maize and sorghum, is inflated with dispersed pseudogenes.</title>
        <authorList>
            <person name="Fletcher K."/>
            <person name="Martin F."/>
            <person name="Isakeit T."/>
            <person name="Cavanaugh K."/>
            <person name="Magill C."/>
            <person name="Michelmore R."/>
        </authorList>
    </citation>
    <scope>NUCLEOTIDE SEQUENCE [LARGE SCALE GENOMIC DNA]</scope>
    <source>
        <strain evidence="1">P6</strain>
    </source>
</reference>
<comment type="caution">
    <text evidence="1">The sequence shown here is derived from an EMBL/GenBank/DDBJ whole genome shotgun (WGS) entry which is preliminary data.</text>
</comment>